<dbReference type="AlphaFoldDB" id="A0A1H7F3F2"/>
<name>A0A1H7F3F2_9FIRM</name>
<dbReference type="Gene3D" id="3.30.930.30">
    <property type="match status" value="1"/>
</dbReference>
<dbReference type="CDD" id="cd17242">
    <property type="entry name" value="MobM_relaxase"/>
    <property type="match status" value="1"/>
</dbReference>
<dbReference type="Pfam" id="PF01076">
    <property type="entry name" value="Mob_Pre"/>
    <property type="match status" value="1"/>
</dbReference>
<dbReference type="InterPro" id="IPR001668">
    <property type="entry name" value="Mob_Pre"/>
</dbReference>
<keyword evidence="4" id="KW-1185">Reference proteome</keyword>
<gene>
    <name evidence="3" type="ORF">SAMN02910377_00185</name>
</gene>
<dbReference type="GO" id="GO:0003677">
    <property type="term" value="F:DNA binding"/>
    <property type="evidence" value="ECO:0007669"/>
    <property type="project" value="InterPro"/>
</dbReference>
<dbReference type="Proteomes" id="UP000182321">
    <property type="component" value="Unassembled WGS sequence"/>
</dbReference>
<proteinExistence type="inferred from homology"/>
<dbReference type="GO" id="GO:0006310">
    <property type="term" value="P:DNA recombination"/>
    <property type="evidence" value="ECO:0007669"/>
    <property type="project" value="InterPro"/>
</dbReference>
<evidence type="ECO:0000256" key="2">
    <source>
        <dbReference type="SAM" id="MobiDB-lite"/>
    </source>
</evidence>
<organism evidence="3 4">
    <name type="scientific">Pseudobutyrivibrio ruminis</name>
    <dbReference type="NCBI Taxonomy" id="46206"/>
    <lineage>
        <taxon>Bacteria</taxon>
        <taxon>Bacillati</taxon>
        <taxon>Bacillota</taxon>
        <taxon>Clostridia</taxon>
        <taxon>Lachnospirales</taxon>
        <taxon>Lachnospiraceae</taxon>
        <taxon>Pseudobutyrivibrio</taxon>
    </lineage>
</organism>
<accession>A0A1H7F3F2</accession>
<feature type="region of interest" description="Disordered" evidence="2">
    <location>
        <begin position="341"/>
        <end position="373"/>
    </location>
</feature>
<sequence length="373" mass="43002">MASVMKFTHEAVVNLIRHNGRNIEGNSNADINPELTHLNYSFSMKEHGELSDYQYYKKLVDSSYIYGRGTLREKDAIKACSWVVTAPADIVGDKDKEDAFFRGVYSFISNRYGSENIINNVVHYDEAGEPHCHVIFVPIVELDHEKIKHKTIRDKTAVQASSGRWYFDSHYKLDDGQKVPLKNYSKMSDYYDKKISANDVLNKAELKHFHTDLQSYLIENNIEGKVVNGTTGGISFSIQKLKEFTAKTGLKISDLKSHIKDASLIESYINHAPQLAEKDIINLTVEEKLQRIEHEIGDTKTRIELEYQISEKDKTISELKETIKQLKVELDRAHSQIKEHEIAEKEQNNKNRGWGHEHESSWGRSRDESERTW</sequence>
<comment type="similarity">
    <text evidence="1">Belongs to the plasmid mobilization pre family.</text>
</comment>
<protein>
    <submittedName>
        <fullName evidence="3">Plasmid recombination enzyme</fullName>
    </submittedName>
</protein>
<reference evidence="4" key="1">
    <citation type="submission" date="2016-10" db="EMBL/GenBank/DDBJ databases">
        <authorList>
            <person name="Varghese N."/>
        </authorList>
    </citation>
    <scope>NUCLEOTIDE SEQUENCE [LARGE SCALE GENOMIC DNA]</scope>
    <source>
        <strain evidence="4">ACV-9</strain>
    </source>
</reference>
<evidence type="ECO:0000256" key="1">
    <source>
        <dbReference type="ARBA" id="ARBA00010657"/>
    </source>
</evidence>
<dbReference type="RefSeq" id="WP_074788702.1">
    <property type="nucleotide sequence ID" value="NZ_FNZX01000003.1"/>
</dbReference>
<evidence type="ECO:0000313" key="3">
    <source>
        <dbReference type="EMBL" id="SEK18540.1"/>
    </source>
</evidence>
<dbReference type="EMBL" id="FNZX01000003">
    <property type="protein sequence ID" value="SEK18540.1"/>
    <property type="molecule type" value="Genomic_DNA"/>
</dbReference>
<evidence type="ECO:0000313" key="4">
    <source>
        <dbReference type="Proteomes" id="UP000182321"/>
    </source>
</evidence>